<feature type="non-terminal residue" evidence="1">
    <location>
        <position position="33"/>
    </location>
</feature>
<reference evidence="1" key="1">
    <citation type="submission" date="2018-05" db="EMBL/GenBank/DDBJ databases">
        <authorList>
            <person name="Lanie J.A."/>
            <person name="Ng W.-L."/>
            <person name="Kazmierczak K.M."/>
            <person name="Andrzejewski T.M."/>
            <person name="Davidsen T.M."/>
            <person name="Wayne K.J."/>
            <person name="Tettelin H."/>
            <person name="Glass J.I."/>
            <person name="Rusch D."/>
            <person name="Podicherti R."/>
            <person name="Tsui H.-C.T."/>
            <person name="Winkler M.E."/>
        </authorList>
    </citation>
    <scope>NUCLEOTIDE SEQUENCE</scope>
</reference>
<accession>A0A382EKY2</accession>
<name>A0A382EKY2_9ZZZZ</name>
<protein>
    <submittedName>
        <fullName evidence="1">Uncharacterized protein</fullName>
    </submittedName>
</protein>
<organism evidence="1">
    <name type="scientific">marine metagenome</name>
    <dbReference type="NCBI Taxonomy" id="408172"/>
    <lineage>
        <taxon>unclassified sequences</taxon>
        <taxon>metagenomes</taxon>
        <taxon>ecological metagenomes</taxon>
    </lineage>
</organism>
<dbReference type="EMBL" id="UINC01044750">
    <property type="protein sequence ID" value="SVB50621.1"/>
    <property type="molecule type" value="Genomic_DNA"/>
</dbReference>
<proteinExistence type="predicted"/>
<gene>
    <name evidence="1" type="ORF">METZ01_LOCUS203475</name>
</gene>
<evidence type="ECO:0000313" key="1">
    <source>
        <dbReference type="EMBL" id="SVB50621.1"/>
    </source>
</evidence>
<dbReference type="AlphaFoldDB" id="A0A382EKY2"/>
<sequence length="33" mass="3985">MPISKVKHLIIIKKYKKFHISPLVSWILYILFS</sequence>